<evidence type="ECO:0000256" key="9">
    <source>
        <dbReference type="SAM" id="Phobius"/>
    </source>
</evidence>
<keyword evidence="2" id="KW-1003">Cell membrane</keyword>
<dbReference type="InterPro" id="IPR004017">
    <property type="entry name" value="Cys_rich_dom"/>
</dbReference>
<evidence type="ECO:0000256" key="5">
    <source>
        <dbReference type="ARBA" id="ARBA00022989"/>
    </source>
</evidence>
<feature type="transmembrane region" description="Helical" evidence="9">
    <location>
        <begin position="496"/>
        <end position="517"/>
    </location>
</feature>
<evidence type="ECO:0000256" key="8">
    <source>
        <dbReference type="ARBA" id="ARBA00023136"/>
    </source>
</evidence>
<dbReference type="GO" id="GO:0005886">
    <property type="term" value="C:plasma membrane"/>
    <property type="evidence" value="ECO:0007669"/>
    <property type="project" value="UniProtKB-SubCell"/>
</dbReference>
<evidence type="ECO:0000256" key="1">
    <source>
        <dbReference type="ARBA" id="ARBA00004651"/>
    </source>
</evidence>
<sequence length="556" mass="63328">MDAQPFLEQAVSELLQKCTNCGACRQVCPFLRRFGLPKEILEKEAEEVFYCTNCGACNFVCREKLRPKESLYYLKVKLIDRGSPSLENIVKGARAFALRGHSFPFVHWERGEVAFWPGCSLSGTAPDLVKRLIKVLKQRLGTQKLALVLDCCFDPLFQNGDLRGVEKAWRDINTRLKSFGIKRVITGCTNCYKIFKLYAQDVDISHILQEFQSEDFKEIPKDALLHFPCPAFVAREVKAYVEEALSGRVKESFKAPFCCGAGGSAHLDKDLSEAFLEKVAKRAKGRPVLTFCMGCKNRFVKKGLKAYHLFETLGETKFKEFAVSSGRKWLNRLYLSLSRKIFNKKGFLLLGFILLFGVSVYFQRKGLFSETFLMTYLEPYARHPLSFLLYLFFYALAPSLFISSLALTLTAGFLWGPFLGTVMALSGATLGATVSFLLSRYFLREAIKFRLGLEKWQYLSEKTRKHGWKAVAVARLVPFFPYPVINYLFGLTPIPLSHYVLATFIFMAPAGFAYTYLGYSLKEVFLKANFLPLLLVIAIFALLTLLVKRFLRKWKI</sequence>
<name>A0A832GMS9_9BACT</name>
<dbReference type="Pfam" id="PF09335">
    <property type="entry name" value="VTT_dom"/>
    <property type="match status" value="1"/>
</dbReference>
<evidence type="ECO:0000256" key="7">
    <source>
        <dbReference type="ARBA" id="ARBA00023014"/>
    </source>
</evidence>
<dbReference type="PROSITE" id="PS00198">
    <property type="entry name" value="4FE4S_FER_1"/>
    <property type="match status" value="1"/>
</dbReference>
<dbReference type="InterPro" id="IPR015414">
    <property type="entry name" value="TMEM64"/>
</dbReference>
<dbReference type="EMBL" id="DSZU01000148">
    <property type="protein sequence ID" value="HGV56028.1"/>
    <property type="molecule type" value="Genomic_DNA"/>
</dbReference>
<dbReference type="PANTHER" id="PTHR12677">
    <property type="entry name" value="GOLGI APPARATUS MEMBRANE PROTEIN TVP38-RELATED"/>
    <property type="match status" value="1"/>
</dbReference>
<feature type="transmembrane region" description="Helical" evidence="9">
    <location>
        <begin position="421"/>
        <end position="443"/>
    </location>
</feature>
<dbReference type="GO" id="GO:0051536">
    <property type="term" value="F:iron-sulfur cluster binding"/>
    <property type="evidence" value="ECO:0007669"/>
    <property type="project" value="UniProtKB-KW"/>
</dbReference>
<organism evidence="11">
    <name type="scientific">Caldimicrobium thiodismutans</name>
    <dbReference type="NCBI Taxonomy" id="1653476"/>
    <lineage>
        <taxon>Bacteria</taxon>
        <taxon>Pseudomonadati</taxon>
        <taxon>Thermodesulfobacteriota</taxon>
        <taxon>Thermodesulfobacteria</taxon>
        <taxon>Thermodesulfobacteriales</taxon>
        <taxon>Thermodesulfobacteriaceae</taxon>
        <taxon>Caldimicrobium</taxon>
    </lineage>
</organism>
<feature type="domain" description="4Fe-4S ferredoxin-type" evidence="10">
    <location>
        <begin position="8"/>
        <end position="39"/>
    </location>
</feature>
<dbReference type="InterPro" id="IPR017896">
    <property type="entry name" value="4Fe4S_Fe-S-bd"/>
</dbReference>
<evidence type="ECO:0000256" key="6">
    <source>
        <dbReference type="ARBA" id="ARBA00023004"/>
    </source>
</evidence>
<keyword evidence="3 9" id="KW-0812">Transmembrane</keyword>
<accession>A0A832GMS9</accession>
<dbReference type="PANTHER" id="PTHR12677:SF59">
    <property type="entry name" value="GOLGI APPARATUS MEMBRANE PROTEIN TVP38-RELATED"/>
    <property type="match status" value="1"/>
</dbReference>
<evidence type="ECO:0000259" key="10">
    <source>
        <dbReference type="PROSITE" id="PS51379"/>
    </source>
</evidence>
<keyword evidence="8 9" id="KW-0472">Membrane</keyword>
<comment type="caution">
    <text evidence="11">The sequence shown here is derived from an EMBL/GenBank/DDBJ whole genome shotgun (WGS) entry which is preliminary data.</text>
</comment>
<gene>
    <name evidence="11" type="ORF">ENT73_08135</name>
</gene>
<feature type="transmembrane region" description="Helical" evidence="9">
    <location>
        <begin position="346"/>
        <end position="364"/>
    </location>
</feature>
<keyword evidence="4" id="KW-0479">Metal-binding</keyword>
<proteinExistence type="predicted"/>
<dbReference type="SUPFAM" id="SSF46548">
    <property type="entry name" value="alpha-helical ferredoxin"/>
    <property type="match status" value="1"/>
</dbReference>
<evidence type="ECO:0000256" key="2">
    <source>
        <dbReference type="ARBA" id="ARBA00022475"/>
    </source>
</evidence>
<feature type="transmembrane region" description="Helical" evidence="9">
    <location>
        <begin position="385"/>
        <end position="415"/>
    </location>
</feature>
<keyword evidence="5 9" id="KW-1133">Transmembrane helix</keyword>
<comment type="subcellular location">
    <subcellularLocation>
        <location evidence="1">Cell membrane</location>
        <topology evidence="1">Multi-pass membrane protein</topology>
    </subcellularLocation>
</comment>
<keyword evidence="6" id="KW-0408">Iron</keyword>
<keyword evidence="7" id="KW-0411">Iron-sulfur</keyword>
<feature type="transmembrane region" description="Helical" evidence="9">
    <location>
        <begin position="529"/>
        <end position="547"/>
    </location>
</feature>
<evidence type="ECO:0000256" key="3">
    <source>
        <dbReference type="ARBA" id="ARBA00022692"/>
    </source>
</evidence>
<reference evidence="11" key="1">
    <citation type="journal article" date="2020" name="mSystems">
        <title>Genome- and Community-Level Interaction Insights into Carbon Utilization and Element Cycling Functions of Hydrothermarchaeota in Hydrothermal Sediment.</title>
        <authorList>
            <person name="Zhou Z."/>
            <person name="Liu Y."/>
            <person name="Xu W."/>
            <person name="Pan J."/>
            <person name="Luo Z.H."/>
            <person name="Li M."/>
        </authorList>
    </citation>
    <scope>NUCLEOTIDE SEQUENCE [LARGE SCALE GENOMIC DNA]</scope>
    <source>
        <strain evidence="11">SpSt-605</strain>
    </source>
</reference>
<dbReference type="InterPro" id="IPR032816">
    <property type="entry name" value="VTT_dom"/>
</dbReference>
<dbReference type="InterPro" id="IPR017900">
    <property type="entry name" value="4Fe4S_Fe_S_CS"/>
</dbReference>
<protein>
    <submittedName>
        <fullName evidence="11">4Fe-4S dicluster domain-containing protein</fullName>
    </submittedName>
</protein>
<dbReference type="GO" id="GO:0046872">
    <property type="term" value="F:metal ion binding"/>
    <property type="evidence" value="ECO:0007669"/>
    <property type="project" value="UniProtKB-KW"/>
</dbReference>
<dbReference type="Pfam" id="PF02754">
    <property type="entry name" value="CCG"/>
    <property type="match status" value="2"/>
</dbReference>
<dbReference type="AlphaFoldDB" id="A0A832GMS9"/>
<dbReference type="Pfam" id="PF13237">
    <property type="entry name" value="Fer4_10"/>
    <property type="match status" value="1"/>
</dbReference>
<dbReference type="GO" id="GO:0016491">
    <property type="term" value="F:oxidoreductase activity"/>
    <property type="evidence" value="ECO:0007669"/>
    <property type="project" value="UniProtKB-ARBA"/>
</dbReference>
<evidence type="ECO:0000256" key="4">
    <source>
        <dbReference type="ARBA" id="ARBA00022723"/>
    </source>
</evidence>
<evidence type="ECO:0000313" key="11">
    <source>
        <dbReference type="EMBL" id="HGV56028.1"/>
    </source>
</evidence>
<dbReference type="PROSITE" id="PS51379">
    <property type="entry name" value="4FE4S_FER_2"/>
    <property type="match status" value="1"/>
</dbReference>